<dbReference type="Gene3D" id="3.40.50.720">
    <property type="entry name" value="NAD(P)-binding Rossmann-like Domain"/>
    <property type="match status" value="1"/>
</dbReference>
<gene>
    <name evidence="1" type="ORF">CEG14_01810</name>
</gene>
<dbReference type="SUPFAM" id="SSF51735">
    <property type="entry name" value="NAD(P)-binding Rossmann-fold domains"/>
    <property type="match status" value="1"/>
</dbReference>
<dbReference type="AlphaFoldDB" id="A0A261STP5"/>
<dbReference type="EMBL" id="NEVL01000001">
    <property type="protein sequence ID" value="OZI40525.1"/>
    <property type="molecule type" value="Genomic_DNA"/>
</dbReference>
<dbReference type="PIRSF" id="PIRSF001439">
    <property type="entry name" value="CryM"/>
    <property type="match status" value="1"/>
</dbReference>
<comment type="caution">
    <text evidence="1">The sequence shown here is derived from an EMBL/GenBank/DDBJ whole genome shotgun (WGS) entry which is preliminary data.</text>
</comment>
<evidence type="ECO:0000313" key="1">
    <source>
        <dbReference type="EMBL" id="OZI40525.1"/>
    </source>
</evidence>
<sequence>MRHLDDAMIDAAITPAEAQDTLAAAFLAFGQGKAAMQGRVRTDAGGVKLSTLGAVIPDQQVVGAKVYTTIAGQFRFVILLFSARDGRPLATLDAAALTRRRTAACTVLAAGRLAPAAPRVLGLFGAGTQGREHVAQLCARFDFEQVLVNDPHADAAMPERLAQACGVPVALAEPRALAAQADVLVTASRAATPLFAGDALKPGAFVAAIGSSLPTTRELDDRALARARAIVVEWREQTLAEAGDLVLADPLCGVAGKIAQLDEVLAGAPLRQSAQDILIYKSVGVGLEDIALAGLAYRRVAEQEGWDAP</sequence>
<dbReference type="InterPro" id="IPR036291">
    <property type="entry name" value="NAD(P)-bd_dom_sf"/>
</dbReference>
<dbReference type="Pfam" id="PF02423">
    <property type="entry name" value="OCD_Mu_crystall"/>
    <property type="match status" value="1"/>
</dbReference>
<dbReference type="OrthoDB" id="5293744at2"/>
<dbReference type="Gene3D" id="3.30.1780.10">
    <property type="entry name" value="ornithine cyclodeaminase, domain 1"/>
    <property type="match status" value="1"/>
</dbReference>
<dbReference type="RefSeq" id="WP_094824643.1">
    <property type="nucleotide sequence ID" value="NZ_NEVL01000001.1"/>
</dbReference>
<reference evidence="1 2" key="1">
    <citation type="submission" date="2017-05" db="EMBL/GenBank/DDBJ databases">
        <title>Complete and WGS of Bordetella genogroups.</title>
        <authorList>
            <person name="Spilker T."/>
            <person name="LiPuma J."/>
        </authorList>
    </citation>
    <scope>NUCLEOTIDE SEQUENCE [LARGE SCALE GENOMIC DNA]</scope>
    <source>
        <strain evidence="1 2">AU17610</strain>
    </source>
</reference>
<dbReference type="PANTHER" id="PTHR13812:SF19">
    <property type="entry name" value="KETIMINE REDUCTASE MU-CRYSTALLIN"/>
    <property type="match status" value="1"/>
</dbReference>
<evidence type="ECO:0000313" key="2">
    <source>
        <dbReference type="Proteomes" id="UP000217005"/>
    </source>
</evidence>
<dbReference type="InterPro" id="IPR003462">
    <property type="entry name" value="ODC_Mu_crystall"/>
</dbReference>
<protein>
    <submittedName>
        <fullName evidence="1">Ornithine cyclodeaminase</fullName>
    </submittedName>
</protein>
<dbReference type="PANTHER" id="PTHR13812">
    <property type="entry name" value="KETIMINE REDUCTASE MU-CRYSTALLIN"/>
    <property type="match status" value="1"/>
</dbReference>
<dbReference type="GO" id="GO:0005737">
    <property type="term" value="C:cytoplasm"/>
    <property type="evidence" value="ECO:0007669"/>
    <property type="project" value="TreeGrafter"/>
</dbReference>
<organism evidence="1 2">
    <name type="scientific">Bordetella genomosp. 1</name>
    <dbReference type="NCBI Taxonomy" id="1395607"/>
    <lineage>
        <taxon>Bacteria</taxon>
        <taxon>Pseudomonadati</taxon>
        <taxon>Pseudomonadota</taxon>
        <taxon>Betaproteobacteria</taxon>
        <taxon>Burkholderiales</taxon>
        <taxon>Alcaligenaceae</taxon>
        <taxon>Bordetella</taxon>
    </lineage>
</organism>
<accession>A0A261STP5</accession>
<dbReference type="InterPro" id="IPR023401">
    <property type="entry name" value="ODC_N"/>
</dbReference>
<name>A0A261STP5_9BORD</name>
<dbReference type="Proteomes" id="UP000217005">
    <property type="component" value="Unassembled WGS sequence"/>
</dbReference>
<proteinExistence type="predicted"/>